<keyword evidence="2" id="KW-1185">Reference proteome</keyword>
<gene>
    <name evidence="1" type="ORF">AUP43_00375</name>
</gene>
<organism evidence="1 2">
    <name type="scientific">Oceanibaculum pacificum</name>
    <dbReference type="NCBI Taxonomy" id="580166"/>
    <lineage>
        <taxon>Bacteria</taxon>
        <taxon>Pseudomonadati</taxon>
        <taxon>Pseudomonadota</taxon>
        <taxon>Alphaproteobacteria</taxon>
        <taxon>Rhodospirillales</taxon>
        <taxon>Oceanibaculaceae</taxon>
        <taxon>Oceanibaculum</taxon>
    </lineage>
</organism>
<dbReference type="Pfam" id="PF20099">
    <property type="entry name" value="DUF6489"/>
    <property type="match status" value="1"/>
</dbReference>
<dbReference type="STRING" id="580166.AUP43_00375"/>
<evidence type="ECO:0000313" key="1">
    <source>
        <dbReference type="EMBL" id="KZD12833.1"/>
    </source>
</evidence>
<sequence length="87" mass="9687">MKVTVNIDCTPEEARQFFGLPDVKPMQDAVMTELQERLLGGIKQMDPDAILKSWFQGGQAGMASMEALQKMFWGQFSESTGKGEKKS</sequence>
<name>A0A154WH15_9PROT</name>
<evidence type="ECO:0000313" key="2">
    <source>
        <dbReference type="Proteomes" id="UP000076400"/>
    </source>
</evidence>
<reference evidence="1 2" key="1">
    <citation type="submission" date="2015-12" db="EMBL/GenBank/DDBJ databases">
        <title>Genome sequence of Oceanibaculum pacificum MCCC 1A02656.</title>
        <authorList>
            <person name="Lu L."/>
            <person name="Lai Q."/>
            <person name="Shao Z."/>
            <person name="Qian P."/>
        </authorList>
    </citation>
    <scope>NUCLEOTIDE SEQUENCE [LARGE SCALE GENOMIC DNA]</scope>
    <source>
        <strain evidence="1 2">MCCC 1A02656</strain>
    </source>
</reference>
<dbReference type="Proteomes" id="UP000076400">
    <property type="component" value="Unassembled WGS sequence"/>
</dbReference>
<dbReference type="GO" id="GO:0005840">
    <property type="term" value="C:ribosome"/>
    <property type="evidence" value="ECO:0007669"/>
    <property type="project" value="UniProtKB-KW"/>
</dbReference>
<keyword evidence="1" id="KW-0689">Ribosomal protein</keyword>
<protein>
    <submittedName>
        <fullName evidence="1">Ribosomal protein S1</fullName>
    </submittedName>
</protein>
<dbReference type="InterPro" id="IPR045502">
    <property type="entry name" value="DUF6489"/>
</dbReference>
<dbReference type="AlphaFoldDB" id="A0A154WH15"/>
<accession>A0A154WH15</accession>
<dbReference type="OrthoDB" id="5740990at2"/>
<proteinExistence type="predicted"/>
<keyword evidence="1" id="KW-0687">Ribonucleoprotein</keyword>
<dbReference type="EMBL" id="LPXN01000001">
    <property type="protein sequence ID" value="KZD12833.1"/>
    <property type="molecule type" value="Genomic_DNA"/>
</dbReference>
<comment type="caution">
    <text evidence="1">The sequence shown here is derived from an EMBL/GenBank/DDBJ whole genome shotgun (WGS) entry which is preliminary data.</text>
</comment>
<dbReference type="RefSeq" id="WP_067551023.1">
    <property type="nucleotide sequence ID" value="NZ_LPXN01000001.1"/>
</dbReference>